<comment type="similarity">
    <text evidence="1 3">Belongs to the short-chain dehydrogenases/reductases (SDR) family.</text>
</comment>
<dbReference type="Gene3D" id="3.40.50.720">
    <property type="entry name" value="NAD(P)-binding Rossmann-like Domain"/>
    <property type="match status" value="1"/>
</dbReference>
<name>A0A6I7HS06_9HYPH</name>
<dbReference type="PANTHER" id="PTHR43899">
    <property type="entry name" value="RH59310P"/>
    <property type="match status" value="1"/>
</dbReference>
<dbReference type="Pfam" id="PF00106">
    <property type="entry name" value="adh_short"/>
    <property type="match status" value="1"/>
</dbReference>
<dbReference type="AlphaFoldDB" id="A0A6I7HS06"/>
<gene>
    <name evidence="4" type="ORF">DFR48_102380</name>
</gene>
<organism evidence="4 5">
    <name type="scientific">Ciceribacter lividus</name>
    <dbReference type="NCBI Taxonomy" id="1197950"/>
    <lineage>
        <taxon>Bacteria</taxon>
        <taxon>Pseudomonadati</taxon>
        <taxon>Pseudomonadota</taxon>
        <taxon>Alphaproteobacteria</taxon>
        <taxon>Hyphomicrobiales</taxon>
        <taxon>Rhizobiaceae</taxon>
        <taxon>Ciceribacter</taxon>
    </lineage>
</organism>
<comment type="caution">
    <text evidence="4">The sequence shown here is derived from an EMBL/GenBank/DDBJ whole genome shotgun (WGS) entry which is preliminary data.</text>
</comment>
<evidence type="ECO:0000256" key="2">
    <source>
        <dbReference type="ARBA" id="ARBA00023002"/>
    </source>
</evidence>
<reference evidence="4 5" key="1">
    <citation type="submission" date="2018-07" db="EMBL/GenBank/DDBJ databases">
        <title>Genomic Encyclopedia of Type Strains, Phase IV (KMG-IV): sequencing the most valuable type-strain genomes for metagenomic binning, comparative biology and taxonomic classification.</title>
        <authorList>
            <person name="Goeker M."/>
        </authorList>
    </citation>
    <scope>NUCLEOTIDE SEQUENCE [LARGE SCALE GENOMIC DNA]</scope>
    <source>
        <strain evidence="4 5">DSM 25528</strain>
    </source>
</reference>
<sequence>MQTALITGASAGIGAVYARRFASRGFNLVLVARSSEKLEDLSAEIASTHAVEVEILSADLTNPAQLAAVSERLSKGDIDVLVNNAGAALLGTFEEADAAAMERLLALNVTAPTLLASAVVPGMVKRGSGAIINLGSVVSLMPQYFPGIYSATKSYMLTLSQGLSAEVGQKGVYVQAVLPAATRTEIWEKAGADLSQIPNVMEVDDLVDAALVGFDLREAVTIPPLADAGLWDALEQARAVFPSGLGGSPAARYLNHS</sequence>
<protein>
    <recommendedName>
        <fullName evidence="6">Short-subunit dehydrogenase</fullName>
    </recommendedName>
</protein>
<dbReference type="RefSeq" id="WP_114362249.1">
    <property type="nucleotide sequence ID" value="NZ_QPIX01000002.1"/>
</dbReference>
<evidence type="ECO:0000256" key="3">
    <source>
        <dbReference type="RuleBase" id="RU000363"/>
    </source>
</evidence>
<dbReference type="SUPFAM" id="SSF51735">
    <property type="entry name" value="NAD(P)-binding Rossmann-fold domains"/>
    <property type="match status" value="1"/>
</dbReference>
<evidence type="ECO:0000313" key="5">
    <source>
        <dbReference type="Proteomes" id="UP000252582"/>
    </source>
</evidence>
<evidence type="ECO:0000256" key="1">
    <source>
        <dbReference type="ARBA" id="ARBA00006484"/>
    </source>
</evidence>
<dbReference type="PRINTS" id="PR00080">
    <property type="entry name" value="SDRFAMILY"/>
</dbReference>
<dbReference type="InterPro" id="IPR002347">
    <property type="entry name" value="SDR_fam"/>
</dbReference>
<evidence type="ECO:0008006" key="6">
    <source>
        <dbReference type="Google" id="ProtNLM"/>
    </source>
</evidence>
<dbReference type="PRINTS" id="PR00081">
    <property type="entry name" value="GDHRDH"/>
</dbReference>
<dbReference type="InterPro" id="IPR036291">
    <property type="entry name" value="NAD(P)-bd_dom_sf"/>
</dbReference>
<accession>A0A6I7HS06</accession>
<dbReference type="EMBL" id="QPIX01000002">
    <property type="protein sequence ID" value="RCW27890.1"/>
    <property type="molecule type" value="Genomic_DNA"/>
</dbReference>
<keyword evidence="2" id="KW-0560">Oxidoreductase</keyword>
<dbReference type="InterPro" id="IPR051019">
    <property type="entry name" value="VLCFA-Steroid_DH"/>
</dbReference>
<dbReference type="Proteomes" id="UP000252582">
    <property type="component" value="Unassembled WGS sequence"/>
</dbReference>
<dbReference type="PIRSF" id="PIRSF000126">
    <property type="entry name" value="11-beta-HSD1"/>
    <property type="match status" value="1"/>
</dbReference>
<proteinExistence type="inferred from homology"/>
<keyword evidence="5" id="KW-1185">Reference proteome</keyword>
<dbReference type="GO" id="GO:0016491">
    <property type="term" value="F:oxidoreductase activity"/>
    <property type="evidence" value="ECO:0007669"/>
    <property type="project" value="UniProtKB-KW"/>
</dbReference>
<evidence type="ECO:0000313" key="4">
    <source>
        <dbReference type="EMBL" id="RCW27890.1"/>
    </source>
</evidence>
<dbReference type="PANTHER" id="PTHR43899:SF13">
    <property type="entry name" value="RH59310P"/>
    <property type="match status" value="1"/>
</dbReference>